<accession>A0ACA9P521</accession>
<gene>
    <name evidence="1" type="ORF">ACOLOM_LOCUS9478</name>
</gene>
<dbReference type="Proteomes" id="UP000789525">
    <property type="component" value="Unassembled WGS sequence"/>
</dbReference>
<keyword evidence="2" id="KW-1185">Reference proteome</keyword>
<feature type="non-terminal residue" evidence="1">
    <location>
        <position position="1"/>
    </location>
</feature>
<protein>
    <submittedName>
        <fullName evidence="1">10278_t:CDS:1</fullName>
    </submittedName>
</protein>
<evidence type="ECO:0000313" key="2">
    <source>
        <dbReference type="Proteomes" id="UP000789525"/>
    </source>
</evidence>
<dbReference type="EMBL" id="CAJVPT010027578">
    <property type="protein sequence ID" value="CAG8684229.1"/>
    <property type="molecule type" value="Genomic_DNA"/>
</dbReference>
<name>A0ACA9P521_9GLOM</name>
<sequence length="201" mass="23458">MDQIEYLWLTGWNAINWQLLLQILSEILDKMAEPLRRTQVSPVHICSTSITHQAFQLWAREWNKILIRIFTEKLYEEGADIVLMIQADMLAYHSADEPMQLGLPEWFVKSFHLKLWLKISYRIGSPVAALLLSNISSIYVPDLTLTWIGFTATQVFERAGWIIDPHYHSSGDFSNRTNYDLDQVQSIAKYYTPQDLLLMHK</sequence>
<reference evidence="1" key="1">
    <citation type="submission" date="2021-06" db="EMBL/GenBank/DDBJ databases">
        <authorList>
            <person name="Kallberg Y."/>
            <person name="Tangrot J."/>
            <person name="Rosling A."/>
        </authorList>
    </citation>
    <scope>NUCLEOTIDE SEQUENCE</scope>
    <source>
        <strain evidence="1">CL356</strain>
    </source>
</reference>
<evidence type="ECO:0000313" key="1">
    <source>
        <dbReference type="EMBL" id="CAG8684229.1"/>
    </source>
</evidence>
<comment type="caution">
    <text evidence="1">The sequence shown here is derived from an EMBL/GenBank/DDBJ whole genome shotgun (WGS) entry which is preliminary data.</text>
</comment>
<proteinExistence type="predicted"/>
<organism evidence="1 2">
    <name type="scientific">Acaulospora colombiana</name>
    <dbReference type="NCBI Taxonomy" id="27376"/>
    <lineage>
        <taxon>Eukaryota</taxon>
        <taxon>Fungi</taxon>
        <taxon>Fungi incertae sedis</taxon>
        <taxon>Mucoromycota</taxon>
        <taxon>Glomeromycotina</taxon>
        <taxon>Glomeromycetes</taxon>
        <taxon>Diversisporales</taxon>
        <taxon>Acaulosporaceae</taxon>
        <taxon>Acaulospora</taxon>
    </lineage>
</organism>